<evidence type="ECO:0000313" key="1">
    <source>
        <dbReference type="EMBL" id="KAH7844470.1"/>
    </source>
</evidence>
<evidence type="ECO:0000313" key="2">
    <source>
        <dbReference type="Proteomes" id="UP000828048"/>
    </source>
</evidence>
<organism evidence="1 2">
    <name type="scientific">Vaccinium darrowii</name>
    <dbReference type="NCBI Taxonomy" id="229202"/>
    <lineage>
        <taxon>Eukaryota</taxon>
        <taxon>Viridiplantae</taxon>
        <taxon>Streptophyta</taxon>
        <taxon>Embryophyta</taxon>
        <taxon>Tracheophyta</taxon>
        <taxon>Spermatophyta</taxon>
        <taxon>Magnoliopsida</taxon>
        <taxon>eudicotyledons</taxon>
        <taxon>Gunneridae</taxon>
        <taxon>Pentapetalae</taxon>
        <taxon>asterids</taxon>
        <taxon>Ericales</taxon>
        <taxon>Ericaceae</taxon>
        <taxon>Vaccinioideae</taxon>
        <taxon>Vaccinieae</taxon>
        <taxon>Vaccinium</taxon>
    </lineage>
</organism>
<comment type="caution">
    <text evidence="1">The sequence shown here is derived from an EMBL/GenBank/DDBJ whole genome shotgun (WGS) entry which is preliminary data.</text>
</comment>
<keyword evidence="2" id="KW-1185">Reference proteome</keyword>
<protein>
    <submittedName>
        <fullName evidence="1">Uncharacterized protein</fullName>
    </submittedName>
</protein>
<accession>A0ACB7XVA3</accession>
<dbReference type="Proteomes" id="UP000828048">
    <property type="component" value="Chromosome 1"/>
</dbReference>
<gene>
    <name evidence="1" type="ORF">Vadar_028380</name>
</gene>
<reference evidence="1 2" key="1">
    <citation type="journal article" date="2021" name="Hortic Res">
        <title>High-quality reference genome and annotation aids understanding of berry development for evergreen blueberry (Vaccinium darrowii).</title>
        <authorList>
            <person name="Yu J."/>
            <person name="Hulse-Kemp A.M."/>
            <person name="Babiker E."/>
            <person name="Staton M."/>
        </authorList>
    </citation>
    <scope>NUCLEOTIDE SEQUENCE [LARGE SCALE GENOMIC DNA]</scope>
    <source>
        <strain evidence="2">cv. NJ 8807/NJ 8810</strain>
        <tissue evidence="1">Young leaf</tissue>
    </source>
</reference>
<proteinExistence type="predicted"/>
<sequence length="107" mass="12184">MYLKFQHCAITDKIDSKLKPCLDVPTRWNSTFFMLERALIYQKDFERLEEEDNLNVVVDVREDELGVDNANDIGLEVDRPIDIMESGIGQGKGRGKQPIIGTPSIDD</sequence>
<name>A0ACB7XVA3_9ERIC</name>
<dbReference type="EMBL" id="CM037151">
    <property type="protein sequence ID" value="KAH7844470.1"/>
    <property type="molecule type" value="Genomic_DNA"/>
</dbReference>